<evidence type="ECO:0000259" key="5">
    <source>
        <dbReference type="PROSITE" id="PS50002"/>
    </source>
</evidence>
<dbReference type="PROSITE" id="PS50003">
    <property type="entry name" value="PH_DOMAIN"/>
    <property type="match status" value="1"/>
</dbReference>
<dbReference type="FunFam" id="1.10.555.10:FF:000030">
    <property type="entry name" value="rho GTPase-activating protein 9 isoform X1"/>
    <property type="match status" value="1"/>
</dbReference>
<dbReference type="AlphaFoldDB" id="A0A3Q3W5W4"/>
<dbReference type="InterPro" id="IPR001452">
    <property type="entry name" value="SH3_domain"/>
</dbReference>
<dbReference type="CDD" id="cd04403">
    <property type="entry name" value="RhoGAP_ARHGAP27_15_12_9"/>
    <property type="match status" value="1"/>
</dbReference>
<dbReference type="SMART" id="SM00326">
    <property type="entry name" value="SH3"/>
    <property type="match status" value="1"/>
</dbReference>
<dbReference type="CDD" id="cd12143">
    <property type="entry name" value="SH3_ARHGAP9"/>
    <property type="match status" value="1"/>
</dbReference>
<dbReference type="PANTHER" id="PTHR23176:SF103">
    <property type="entry name" value="RHO GTPASE-ACTIVATING PROTEIN 9"/>
    <property type="match status" value="1"/>
</dbReference>
<dbReference type="SUPFAM" id="SSF48350">
    <property type="entry name" value="GTPase activation domain, GAP"/>
    <property type="match status" value="1"/>
</dbReference>
<dbReference type="InterPro" id="IPR000198">
    <property type="entry name" value="RhoGAP_dom"/>
</dbReference>
<accession>A0A3Q3W5W4</accession>
<sequence>MLSGTWRRSLGHQQTAAVPAVTSRDMTVCGVPSGTVVLEAQYDYSYRGADGRQVCISEGERFILLKKTNDDWWQVRRIGAASKTKPLYVPATYVTEVPIASIPSPQRLVMSASLNSNLRILPRVSLSPSQTETSYNEQHRVNKPIYRSMENLNSNSAYHGMNNHNSKGGGHYPTLPLSGFTFTPNFPNSQSGHLMDPGPSAAFMSQTVPRNPRVVPTITRSQSSSNLPENLMENPYDEVGESYMSQLSWQDSPLYTEMQQEKRHSQPDPPSPAPGQRPLQIMDLWEQYSDASTGRSYYINSVTKERSWKPPRRARGRTKHKVESQTSPKETNHLSLPLPESGNGTMQKSMQLAASSDTLSTMAFSNADAQSHNSGPQHDARQPLSHSQSMVLPENGKLVEQCRDYSCNVTNIVVEPPSPESSPDSDGRTPELEKAGLLNKTKIAEGGRKLRKNWSPSWVVLVGNSLVFFKDPKSQTPSSWKPGNSRPESSVDLRGAQLHWANELSSKKNVFKLRTVTGNEFLLQSETDSLIREWYSTIQNVIDRLDRENPLDNVLLYSLRRAGSLEMLDHSGDEDDRRMSLPRTSSNLENTERKRVKSRLKNLILKRPPLQTLQEKGLIKDQVFGCGLEMLCEREKSTVPRFVRLCTEAVEKRGLDTDGIYRVSGNLAVIQKLRFLVNHERAVTTDGRYMFPAELVQEEKLNFDESNWEDIHVVTGALKLFFRELPEPLVPFGFFTDIVETVRMSDYMDKVDRLKCLVLSLPPPNHDTLQFMCRHLKRVLEHSNINRMTTQNLGIVFGPTLMRPERDTGNMAVNMVYQNQAVELILNEFDHIFGRRGPS</sequence>
<dbReference type="InterPro" id="IPR036028">
    <property type="entry name" value="SH3-like_dom_sf"/>
</dbReference>
<dbReference type="GO" id="GO:0005543">
    <property type="term" value="F:phospholipid binding"/>
    <property type="evidence" value="ECO:0007669"/>
    <property type="project" value="InterPro"/>
</dbReference>
<name>A0A3Q3W5W4_MOLML</name>
<dbReference type="STRING" id="94237.ENSMMOP00000009623"/>
<dbReference type="GO" id="GO:0007165">
    <property type="term" value="P:signal transduction"/>
    <property type="evidence" value="ECO:0007669"/>
    <property type="project" value="InterPro"/>
</dbReference>
<dbReference type="SMART" id="SM00233">
    <property type="entry name" value="PH"/>
    <property type="match status" value="1"/>
</dbReference>
<dbReference type="GO" id="GO:0005096">
    <property type="term" value="F:GTPase activator activity"/>
    <property type="evidence" value="ECO:0007669"/>
    <property type="project" value="UniProtKB-KW"/>
</dbReference>
<proteinExistence type="predicted"/>
<evidence type="ECO:0000256" key="4">
    <source>
        <dbReference type="SAM" id="MobiDB-lite"/>
    </source>
</evidence>
<dbReference type="GO" id="GO:0005737">
    <property type="term" value="C:cytoplasm"/>
    <property type="evidence" value="ECO:0007669"/>
    <property type="project" value="TreeGrafter"/>
</dbReference>
<evidence type="ECO:0000259" key="8">
    <source>
        <dbReference type="PROSITE" id="PS50238"/>
    </source>
</evidence>
<dbReference type="FunFam" id="2.30.30.40:FF:000101">
    <property type="entry name" value="Rho GTPase activating protein 9"/>
    <property type="match status" value="1"/>
</dbReference>
<evidence type="ECO:0000256" key="1">
    <source>
        <dbReference type="ARBA" id="ARBA00022443"/>
    </source>
</evidence>
<dbReference type="PROSITE" id="PS50020">
    <property type="entry name" value="WW_DOMAIN_2"/>
    <property type="match status" value="1"/>
</dbReference>
<dbReference type="SMART" id="SM00456">
    <property type="entry name" value="WW"/>
    <property type="match status" value="1"/>
</dbReference>
<feature type="compositionally biased region" description="Basic residues" evidence="4">
    <location>
        <begin position="309"/>
        <end position="320"/>
    </location>
</feature>
<dbReference type="Gene3D" id="2.20.70.10">
    <property type="match status" value="1"/>
</dbReference>
<keyword evidence="1 3" id="KW-0728">SH3 domain</keyword>
<feature type="compositionally biased region" description="Polar residues" evidence="4">
    <location>
        <begin position="367"/>
        <end position="376"/>
    </location>
</feature>
<dbReference type="SMART" id="SM00324">
    <property type="entry name" value="RhoGAP"/>
    <property type="match status" value="1"/>
</dbReference>
<keyword evidence="2" id="KW-0343">GTPase activation</keyword>
<feature type="domain" description="SH3" evidence="5">
    <location>
        <begin position="33"/>
        <end position="99"/>
    </location>
</feature>
<dbReference type="PANTHER" id="PTHR23176">
    <property type="entry name" value="RHO/RAC/CDC GTPASE-ACTIVATING PROTEIN"/>
    <property type="match status" value="1"/>
</dbReference>
<feature type="region of interest" description="Disordered" evidence="4">
    <location>
        <begin position="305"/>
        <end position="348"/>
    </location>
</feature>
<evidence type="ECO:0000259" key="7">
    <source>
        <dbReference type="PROSITE" id="PS50020"/>
    </source>
</evidence>
<feature type="domain" description="PH" evidence="6">
    <location>
        <begin position="431"/>
        <end position="543"/>
    </location>
</feature>
<feature type="compositionally biased region" description="Basic and acidic residues" evidence="4">
    <location>
        <begin position="425"/>
        <end position="434"/>
    </location>
</feature>
<keyword evidence="10" id="KW-1185">Reference proteome</keyword>
<dbReference type="OMA" id="ELRAWHH"/>
<dbReference type="InterPro" id="IPR008936">
    <property type="entry name" value="Rho_GTPase_activation_prot"/>
</dbReference>
<dbReference type="Ensembl" id="ENSMMOT00000009792.1">
    <property type="protein sequence ID" value="ENSMMOP00000009623.1"/>
    <property type="gene ID" value="ENSMMOG00000007460.1"/>
</dbReference>
<feature type="region of interest" description="Disordered" evidence="4">
    <location>
        <begin position="257"/>
        <end position="278"/>
    </location>
</feature>
<evidence type="ECO:0000256" key="3">
    <source>
        <dbReference type="PROSITE-ProRule" id="PRU00192"/>
    </source>
</evidence>
<dbReference type="FunFam" id="2.30.29.30:FF:000182">
    <property type="entry name" value="Rho GTPase activating protein 9"/>
    <property type="match status" value="1"/>
</dbReference>
<dbReference type="InterPro" id="IPR001849">
    <property type="entry name" value="PH_domain"/>
</dbReference>
<dbReference type="SUPFAM" id="SSF50729">
    <property type="entry name" value="PH domain-like"/>
    <property type="match status" value="1"/>
</dbReference>
<evidence type="ECO:0000256" key="2">
    <source>
        <dbReference type="ARBA" id="ARBA00022468"/>
    </source>
</evidence>
<feature type="region of interest" description="Disordered" evidence="4">
    <location>
        <begin position="413"/>
        <end position="435"/>
    </location>
</feature>
<dbReference type="Gene3D" id="2.30.29.30">
    <property type="entry name" value="Pleckstrin-homology domain (PH domain)/Phosphotyrosine-binding domain (PTB)"/>
    <property type="match status" value="1"/>
</dbReference>
<dbReference type="Gene3D" id="1.10.555.10">
    <property type="entry name" value="Rho GTPase activation protein"/>
    <property type="match status" value="1"/>
</dbReference>
<feature type="region of interest" description="Disordered" evidence="4">
    <location>
        <begin position="367"/>
        <end position="386"/>
    </location>
</feature>
<dbReference type="CDD" id="cd13233">
    <property type="entry name" value="PH_ARHGAP9-like"/>
    <property type="match status" value="1"/>
</dbReference>
<dbReference type="InterPro" id="IPR035465">
    <property type="entry name" value="ARHGAP9_SH3"/>
</dbReference>
<dbReference type="Gene3D" id="2.30.30.40">
    <property type="entry name" value="SH3 Domains"/>
    <property type="match status" value="1"/>
</dbReference>
<dbReference type="Pfam" id="PF00018">
    <property type="entry name" value="SH3_1"/>
    <property type="match status" value="1"/>
</dbReference>
<reference evidence="9" key="2">
    <citation type="submission" date="2025-09" db="UniProtKB">
        <authorList>
            <consortium name="Ensembl"/>
        </authorList>
    </citation>
    <scope>IDENTIFICATION</scope>
</reference>
<feature type="compositionally biased region" description="Basic and acidic residues" evidence="4">
    <location>
        <begin position="569"/>
        <end position="579"/>
    </location>
</feature>
<dbReference type="SUPFAM" id="SSF50044">
    <property type="entry name" value="SH3-domain"/>
    <property type="match status" value="1"/>
</dbReference>
<dbReference type="CDD" id="cd00201">
    <property type="entry name" value="WW"/>
    <property type="match status" value="1"/>
</dbReference>
<dbReference type="InterPro" id="IPR050729">
    <property type="entry name" value="Rho-GAP"/>
</dbReference>
<dbReference type="Proteomes" id="UP000261620">
    <property type="component" value="Unplaced"/>
</dbReference>
<dbReference type="SUPFAM" id="SSF51045">
    <property type="entry name" value="WW domain"/>
    <property type="match status" value="1"/>
</dbReference>
<protein>
    <submittedName>
        <fullName evidence="9">Uncharacterized protein</fullName>
    </submittedName>
</protein>
<dbReference type="InterPro" id="IPR011993">
    <property type="entry name" value="PH-like_dom_sf"/>
</dbReference>
<feature type="domain" description="Rho-GAP" evidence="8">
    <location>
        <begin position="626"/>
        <end position="833"/>
    </location>
</feature>
<dbReference type="InterPro" id="IPR001202">
    <property type="entry name" value="WW_dom"/>
</dbReference>
<evidence type="ECO:0000259" key="6">
    <source>
        <dbReference type="PROSITE" id="PS50003"/>
    </source>
</evidence>
<evidence type="ECO:0000313" key="10">
    <source>
        <dbReference type="Proteomes" id="UP000261620"/>
    </source>
</evidence>
<dbReference type="Pfam" id="PF00169">
    <property type="entry name" value="PH"/>
    <property type="match status" value="1"/>
</dbReference>
<dbReference type="Pfam" id="PF00620">
    <property type="entry name" value="RhoGAP"/>
    <property type="match status" value="1"/>
</dbReference>
<organism evidence="9 10">
    <name type="scientific">Mola mola</name>
    <name type="common">Ocean sunfish</name>
    <name type="synonym">Tetraodon mola</name>
    <dbReference type="NCBI Taxonomy" id="94237"/>
    <lineage>
        <taxon>Eukaryota</taxon>
        <taxon>Metazoa</taxon>
        <taxon>Chordata</taxon>
        <taxon>Craniata</taxon>
        <taxon>Vertebrata</taxon>
        <taxon>Euteleostomi</taxon>
        <taxon>Actinopterygii</taxon>
        <taxon>Neopterygii</taxon>
        <taxon>Teleostei</taxon>
        <taxon>Neoteleostei</taxon>
        <taxon>Acanthomorphata</taxon>
        <taxon>Eupercaria</taxon>
        <taxon>Tetraodontiformes</taxon>
        <taxon>Molidae</taxon>
        <taxon>Mola</taxon>
    </lineage>
</organism>
<feature type="domain" description="WW" evidence="7">
    <location>
        <begin position="279"/>
        <end position="313"/>
    </location>
</feature>
<dbReference type="InterPro" id="IPR001605">
    <property type="entry name" value="PH_dom-spectrin-type"/>
</dbReference>
<evidence type="ECO:0000313" key="9">
    <source>
        <dbReference type="Ensembl" id="ENSMMOP00000009623.1"/>
    </source>
</evidence>
<dbReference type="PROSITE" id="PS50238">
    <property type="entry name" value="RHOGAP"/>
    <property type="match status" value="1"/>
</dbReference>
<dbReference type="PRINTS" id="PR00683">
    <property type="entry name" value="SPECTRINPH"/>
</dbReference>
<dbReference type="InterPro" id="IPR036020">
    <property type="entry name" value="WW_dom_sf"/>
</dbReference>
<reference evidence="9" key="1">
    <citation type="submission" date="2025-08" db="UniProtKB">
        <authorList>
            <consortium name="Ensembl"/>
        </authorList>
    </citation>
    <scope>IDENTIFICATION</scope>
</reference>
<dbReference type="PROSITE" id="PS50002">
    <property type="entry name" value="SH3"/>
    <property type="match status" value="1"/>
</dbReference>
<dbReference type="Pfam" id="PF00397">
    <property type="entry name" value="WW"/>
    <property type="match status" value="1"/>
</dbReference>
<feature type="region of interest" description="Disordered" evidence="4">
    <location>
        <begin position="569"/>
        <end position="592"/>
    </location>
</feature>